<keyword evidence="3" id="KW-1185">Reference proteome</keyword>
<evidence type="ECO:0000313" key="2">
    <source>
        <dbReference type="EMBL" id="CTQ32763.1"/>
    </source>
</evidence>
<dbReference type="Proteomes" id="UP000048908">
    <property type="component" value="Unassembled WGS sequence"/>
</dbReference>
<proteinExistence type="predicted"/>
<protein>
    <submittedName>
        <fullName evidence="2">Putative membrane protein</fullName>
    </submittedName>
</protein>
<reference evidence="2 3" key="1">
    <citation type="submission" date="2015-07" db="EMBL/GenBank/DDBJ databases">
        <authorList>
            <person name="Noorani M."/>
        </authorList>
    </citation>
    <scope>NUCLEOTIDE SEQUENCE [LARGE SCALE GENOMIC DNA]</scope>
    <source>
        <strain evidence="2 3">CECT 5088</strain>
    </source>
</reference>
<gene>
    <name evidence="2" type="ORF">JAN5088_01535</name>
</gene>
<feature type="domain" description="SH3b" evidence="1">
    <location>
        <begin position="29"/>
        <end position="83"/>
    </location>
</feature>
<sequence length="188" mass="19418">MLCAILAWPASAETRLPALNRVTGVAADDVLNVRAGPGVAHGIVGSLLPDTVVEVTATGGQGGRWGRINLGEGSGWVALRFLSALPGGTKAPPASCFGTEPFWTLDLADHAFRTPEGTMPTDPPVDVPSMNRPDRSGVIVATSQGSLRGIVRRETCSDGMSDALYGLSIDLFTADDGAILSGCCTLAR</sequence>
<dbReference type="AlphaFoldDB" id="A0A0M6XRB7"/>
<name>A0A0M6XRB7_9RHOB</name>
<dbReference type="EMBL" id="CXPG01000014">
    <property type="protein sequence ID" value="CTQ32763.1"/>
    <property type="molecule type" value="Genomic_DNA"/>
</dbReference>
<dbReference type="InterPro" id="IPR003646">
    <property type="entry name" value="SH3-like_bac-type"/>
</dbReference>
<dbReference type="STRING" id="282197.SAMN04488517_101698"/>
<organism evidence="2 3">
    <name type="scientific">Jannaschia rubra</name>
    <dbReference type="NCBI Taxonomy" id="282197"/>
    <lineage>
        <taxon>Bacteria</taxon>
        <taxon>Pseudomonadati</taxon>
        <taxon>Pseudomonadota</taxon>
        <taxon>Alphaproteobacteria</taxon>
        <taxon>Rhodobacterales</taxon>
        <taxon>Roseobacteraceae</taxon>
        <taxon>Jannaschia</taxon>
    </lineage>
</organism>
<evidence type="ECO:0000259" key="1">
    <source>
        <dbReference type="Pfam" id="PF08239"/>
    </source>
</evidence>
<accession>A0A0M6XRB7</accession>
<evidence type="ECO:0000313" key="3">
    <source>
        <dbReference type="Proteomes" id="UP000048908"/>
    </source>
</evidence>
<dbReference type="OrthoDB" id="5489750at2"/>
<dbReference type="Pfam" id="PF08239">
    <property type="entry name" value="SH3_3"/>
    <property type="match status" value="1"/>
</dbReference>
<dbReference type="RefSeq" id="WP_055682195.1">
    <property type="nucleotide sequence ID" value="NZ_CXPG01000014.1"/>
</dbReference>
<dbReference type="Gene3D" id="2.30.30.40">
    <property type="entry name" value="SH3 Domains"/>
    <property type="match status" value="1"/>
</dbReference>